<keyword evidence="6" id="KW-0813">Transport</keyword>
<keyword evidence="4 6" id="KW-1133">Transmembrane helix</keyword>
<feature type="transmembrane region" description="Helical" evidence="6">
    <location>
        <begin position="66"/>
        <end position="87"/>
    </location>
</feature>
<comment type="subcellular location">
    <subcellularLocation>
        <location evidence="6">Cell membrane</location>
        <topology evidence="6">Multi-pass membrane protein</topology>
    </subcellularLocation>
    <subcellularLocation>
        <location evidence="1">Membrane</location>
        <topology evidence="1">Multi-pass membrane protein</topology>
    </subcellularLocation>
</comment>
<sequence>MDTIIDFPAIGQYALDLLPYIPITLALSIVATVLGTGLGLGIALIKLARVPVLSQLSAILVSYLRGTPPIVQLLLNVNAVPIAVLYINHAFGTSWNALALSPFLVAALTFALIEAAYSSETIRAALLSVDPKEVEAAHALGMTPWQTLRRVTVPNATVVAFPTLVNHFIGMLKQSSLAFVVSIVEITAYAKILGGRDYRFFEAYLATAIIYWALTVIVEQIARRVERALARPRVPAAGRRARRAAVSARPATGVTA</sequence>
<evidence type="ECO:0000256" key="6">
    <source>
        <dbReference type="RuleBase" id="RU363032"/>
    </source>
</evidence>
<organism evidence="8 9">
    <name type="scientific">Leucobacter chromiireducens subsp. solipictus</name>
    <dbReference type="NCBI Taxonomy" id="398235"/>
    <lineage>
        <taxon>Bacteria</taxon>
        <taxon>Bacillati</taxon>
        <taxon>Actinomycetota</taxon>
        <taxon>Actinomycetes</taxon>
        <taxon>Micrococcales</taxon>
        <taxon>Microbacteriaceae</taxon>
        <taxon>Leucobacter</taxon>
    </lineage>
</organism>
<comment type="similarity">
    <text evidence="6">Belongs to the binding-protein-dependent transport system permease family.</text>
</comment>
<evidence type="ECO:0000256" key="1">
    <source>
        <dbReference type="ARBA" id="ARBA00004141"/>
    </source>
</evidence>
<evidence type="ECO:0000313" key="8">
    <source>
        <dbReference type="EMBL" id="MBL3680354.1"/>
    </source>
</evidence>
<dbReference type="InterPro" id="IPR043429">
    <property type="entry name" value="ArtM/GltK/GlnP/TcyL/YhdX-like"/>
</dbReference>
<protein>
    <submittedName>
        <fullName evidence="8">Amino acid ABC transporter permease</fullName>
    </submittedName>
</protein>
<dbReference type="InterPro" id="IPR035906">
    <property type="entry name" value="MetI-like_sf"/>
</dbReference>
<name>A0ABS1SLI8_9MICO</name>
<keyword evidence="5 6" id="KW-0472">Membrane</keyword>
<feature type="transmembrane region" description="Helical" evidence="6">
    <location>
        <begin position="93"/>
        <end position="113"/>
    </location>
</feature>
<feature type="transmembrane region" description="Helical" evidence="6">
    <location>
        <begin position="200"/>
        <end position="218"/>
    </location>
</feature>
<evidence type="ECO:0000256" key="3">
    <source>
        <dbReference type="ARBA" id="ARBA00022970"/>
    </source>
</evidence>
<proteinExistence type="inferred from homology"/>
<dbReference type="Pfam" id="PF00528">
    <property type="entry name" value="BPD_transp_1"/>
    <property type="match status" value="1"/>
</dbReference>
<feature type="domain" description="ABC transmembrane type-1" evidence="7">
    <location>
        <begin position="21"/>
        <end position="222"/>
    </location>
</feature>
<dbReference type="Gene3D" id="1.10.3720.10">
    <property type="entry name" value="MetI-like"/>
    <property type="match status" value="1"/>
</dbReference>
<gene>
    <name evidence="8" type="ORF">D3230_13805</name>
</gene>
<dbReference type="PROSITE" id="PS50928">
    <property type="entry name" value="ABC_TM1"/>
    <property type="match status" value="1"/>
</dbReference>
<reference evidence="8 9" key="1">
    <citation type="submission" date="2018-09" db="EMBL/GenBank/DDBJ databases">
        <title>Comparative genomics of Leucobacter spp.</title>
        <authorList>
            <person name="Reis A.C."/>
            <person name="Kolvenbach B.A."/>
            <person name="Corvini P.F.X."/>
            <person name="Nunes O.C."/>
        </authorList>
    </citation>
    <scope>NUCLEOTIDE SEQUENCE [LARGE SCALE GENOMIC DNA]</scope>
    <source>
        <strain evidence="8 9">TAN 31504</strain>
    </source>
</reference>
<evidence type="ECO:0000313" key="9">
    <source>
        <dbReference type="Proteomes" id="UP001645859"/>
    </source>
</evidence>
<accession>A0ABS1SLI8</accession>
<evidence type="ECO:0000256" key="5">
    <source>
        <dbReference type="ARBA" id="ARBA00023136"/>
    </source>
</evidence>
<evidence type="ECO:0000256" key="4">
    <source>
        <dbReference type="ARBA" id="ARBA00022989"/>
    </source>
</evidence>
<keyword evidence="2 6" id="KW-0812">Transmembrane</keyword>
<evidence type="ECO:0000256" key="2">
    <source>
        <dbReference type="ARBA" id="ARBA00022692"/>
    </source>
</evidence>
<dbReference type="CDD" id="cd06261">
    <property type="entry name" value="TM_PBP2"/>
    <property type="match status" value="1"/>
</dbReference>
<feature type="transmembrane region" description="Helical" evidence="6">
    <location>
        <begin position="20"/>
        <end position="45"/>
    </location>
</feature>
<comment type="caution">
    <text evidence="8">The sequence shown here is derived from an EMBL/GenBank/DDBJ whole genome shotgun (WGS) entry which is preliminary data.</text>
</comment>
<dbReference type="EMBL" id="QYAC01000007">
    <property type="protein sequence ID" value="MBL3680354.1"/>
    <property type="molecule type" value="Genomic_DNA"/>
</dbReference>
<dbReference type="Proteomes" id="UP001645859">
    <property type="component" value="Unassembled WGS sequence"/>
</dbReference>
<dbReference type="SUPFAM" id="SSF161098">
    <property type="entry name" value="MetI-like"/>
    <property type="match status" value="1"/>
</dbReference>
<dbReference type="InterPro" id="IPR000515">
    <property type="entry name" value="MetI-like"/>
</dbReference>
<keyword evidence="3" id="KW-0029">Amino-acid transport</keyword>
<evidence type="ECO:0000259" key="7">
    <source>
        <dbReference type="PROSITE" id="PS50928"/>
    </source>
</evidence>
<dbReference type="PANTHER" id="PTHR30614:SF0">
    <property type="entry name" value="L-CYSTINE TRANSPORT SYSTEM PERMEASE PROTEIN TCYL"/>
    <property type="match status" value="1"/>
</dbReference>
<keyword evidence="9" id="KW-1185">Reference proteome</keyword>
<dbReference type="PANTHER" id="PTHR30614">
    <property type="entry name" value="MEMBRANE COMPONENT OF AMINO ACID ABC TRANSPORTER"/>
    <property type="match status" value="1"/>
</dbReference>
<dbReference type="RefSeq" id="WP_202345613.1">
    <property type="nucleotide sequence ID" value="NZ_BAAAPI010000012.1"/>
</dbReference>